<evidence type="ECO:0000313" key="2">
    <source>
        <dbReference type="EMBL" id="GAA0721773.1"/>
    </source>
</evidence>
<name>A0ABP3U0H9_9FLAO</name>
<evidence type="ECO:0000259" key="1">
    <source>
        <dbReference type="Pfam" id="PF10988"/>
    </source>
</evidence>
<feature type="domain" description="Putative auto-transporter adhesin head GIN" evidence="1">
    <location>
        <begin position="37"/>
        <end position="110"/>
    </location>
</feature>
<keyword evidence="3" id="KW-1185">Reference proteome</keyword>
<protein>
    <recommendedName>
        <fullName evidence="1">Putative auto-transporter adhesin head GIN domain-containing protein</fullName>
    </recommendedName>
</protein>
<dbReference type="RefSeq" id="WP_343912500.1">
    <property type="nucleotide sequence ID" value="NZ_BAAAGE010000002.1"/>
</dbReference>
<proteinExistence type="predicted"/>
<dbReference type="Proteomes" id="UP001501758">
    <property type="component" value="Unassembled WGS sequence"/>
</dbReference>
<dbReference type="Gene3D" id="2.160.20.120">
    <property type="match status" value="1"/>
</dbReference>
<gene>
    <name evidence="2" type="ORF">GCM10009430_23480</name>
</gene>
<dbReference type="Pfam" id="PF10988">
    <property type="entry name" value="DUF2807"/>
    <property type="match status" value="2"/>
</dbReference>
<evidence type="ECO:0000313" key="3">
    <source>
        <dbReference type="Proteomes" id="UP001501758"/>
    </source>
</evidence>
<accession>A0ABP3U0H9</accession>
<comment type="caution">
    <text evidence="2">The sequence shown here is derived from an EMBL/GenBank/DDBJ whole genome shotgun (WGS) entry which is preliminary data.</text>
</comment>
<organism evidence="2 3">
    <name type="scientific">Aquimarina litoralis</name>
    <dbReference type="NCBI Taxonomy" id="584605"/>
    <lineage>
        <taxon>Bacteria</taxon>
        <taxon>Pseudomonadati</taxon>
        <taxon>Bacteroidota</taxon>
        <taxon>Flavobacteriia</taxon>
        <taxon>Flavobacteriales</taxon>
        <taxon>Flavobacteriaceae</taxon>
        <taxon>Aquimarina</taxon>
    </lineage>
</organism>
<sequence length="293" mass="32953">MRNIIHLIVLFISITAAAQIRGNREIVTKTYNSNNITKVKINFYAQVIIDQSKEESITITTDSNLLEYIDKEVINGTLHLDQKEWISPSENAKIVIGAPNLRVVESGTHDITRIINLDNDYIQVLAPIGKIFLEGKTKELRIGAEMASVNASNLIAENASIDIWSRGSAKVQVTDELTTNLNKNATLELLNTPKKIKGDIKRIASKTKKIKNPDAKFIKFKIKNNSITRNHFYVVGPKQDGSRFSYGFPMMPQAIRKENWTIGTKVYKVSTLGKRKLLITIKPENENTTVALF</sequence>
<dbReference type="EMBL" id="BAAAGE010000002">
    <property type="protein sequence ID" value="GAA0721773.1"/>
    <property type="molecule type" value="Genomic_DNA"/>
</dbReference>
<reference evidence="3" key="1">
    <citation type="journal article" date="2019" name="Int. J. Syst. Evol. Microbiol.">
        <title>The Global Catalogue of Microorganisms (GCM) 10K type strain sequencing project: providing services to taxonomists for standard genome sequencing and annotation.</title>
        <authorList>
            <consortium name="The Broad Institute Genomics Platform"/>
            <consortium name="The Broad Institute Genome Sequencing Center for Infectious Disease"/>
            <person name="Wu L."/>
            <person name="Ma J."/>
        </authorList>
    </citation>
    <scope>NUCLEOTIDE SEQUENCE [LARGE SCALE GENOMIC DNA]</scope>
    <source>
        <strain evidence="3">JCM 15974</strain>
    </source>
</reference>
<dbReference type="InterPro" id="IPR021255">
    <property type="entry name" value="DUF2807"/>
</dbReference>
<feature type="domain" description="Putative auto-transporter adhesin head GIN" evidence="1">
    <location>
        <begin position="128"/>
        <end position="193"/>
    </location>
</feature>